<organism evidence="1">
    <name type="scientific">hydrocarbon metagenome</name>
    <dbReference type="NCBI Taxonomy" id="938273"/>
    <lineage>
        <taxon>unclassified sequences</taxon>
        <taxon>metagenomes</taxon>
        <taxon>ecological metagenomes</taxon>
    </lineage>
</organism>
<comment type="caution">
    <text evidence="1">The sequence shown here is derived from an EMBL/GenBank/DDBJ whole genome shotgun (WGS) entry which is preliminary data.</text>
</comment>
<dbReference type="AlphaFoldDB" id="A0A0W8E4Z5"/>
<evidence type="ECO:0000313" key="1">
    <source>
        <dbReference type="EMBL" id="KUG03473.1"/>
    </source>
</evidence>
<accession>A0A0W8E4Z5</accession>
<protein>
    <submittedName>
        <fullName evidence="1">Uncharacterized protein</fullName>
    </submittedName>
</protein>
<reference evidence="1" key="1">
    <citation type="journal article" date="2015" name="Proc. Natl. Acad. Sci. U.S.A.">
        <title>Networks of energetic and metabolic interactions define dynamics in microbial communities.</title>
        <authorList>
            <person name="Embree M."/>
            <person name="Liu J.K."/>
            <person name="Al-Bassam M.M."/>
            <person name="Zengler K."/>
        </authorList>
    </citation>
    <scope>NUCLEOTIDE SEQUENCE</scope>
</reference>
<sequence>MEIGLDRLIDEINKSQKSIISVYLFGEMGIGAPRFIQDKPHVLRNEEGYAFFPIAGEDEETAGYYIGDLHEIYEEEADEEARAKFEVREQGILLMEIRLY</sequence>
<gene>
    <name evidence="1" type="ORF">ASZ90_019109</name>
</gene>
<name>A0A0W8E4Z5_9ZZZZ</name>
<dbReference type="EMBL" id="LNQE01001879">
    <property type="protein sequence ID" value="KUG03473.1"/>
    <property type="molecule type" value="Genomic_DNA"/>
</dbReference>
<proteinExistence type="predicted"/>